<dbReference type="KEGG" id="aper:A0U91_16235"/>
<name>A0A1U9LJC2_9PROT</name>
<protein>
    <submittedName>
        <fullName evidence="1">Uncharacterized protein</fullName>
    </submittedName>
</protein>
<proteinExistence type="predicted"/>
<dbReference type="EMBL" id="CP014688">
    <property type="protein sequence ID" value="AQT06555.1"/>
    <property type="molecule type" value="Genomic_DNA"/>
</dbReference>
<dbReference type="AlphaFoldDB" id="A0A1U9LJC2"/>
<keyword evidence="1" id="KW-0614">Plasmid</keyword>
<evidence type="ECO:0000313" key="2">
    <source>
        <dbReference type="Proteomes" id="UP000189055"/>
    </source>
</evidence>
<accession>A0A1U9LJC2</accession>
<organism evidence="1 2">
    <name type="scientific">Acetobacter persici</name>
    <dbReference type="NCBI Taxonomy" id="1076596"/>
    <lineage>
        <taxon>Bacteria</taxon>
        <taxon>Pseudomonadati</taxon>
        <taxon>Pseudomonadota</taxon>
        <taxon>Alphaproteobacteria</taxon>
        <taxon>Acetobacterales</taxon>
        <taxon>Acetobacteraceae</taxon>
        <taxon>Acetobacter</taxon>
    </lineage>
</organism>
<evidence type="ECO:0000313" key="1">
    <source>
        <dbReference type="EMBL" id="AQT06555.1"/>
    </source>
</evidence>
<reference evidence="1 2" key="1">
    <citation type="submission" date="2016-03" db="EMBL/GenBank/DDBJ databases">
        <title>Acetic acid bacteria sequencing.</title>
        <authorList>
            <person name="Brandt J."/>
            <person name="Jakob F."/>
            <person name="Vogel R.F."/>
        </authorList>
    </citation>
    <scope>NUCLEOTIDE SEQUENCE [LARGE SCALE GENOMIC DNA]</scope>
    <source>
        <strain evidence="1 2">TMW2.1084</strain>
        <plasmid evidence="2">pac1084_1</plasmid>
    </source>
</reference>
<geneLocation type="plasmid" evidence="2">
    <name>pac1084_1</name>
</geneLocation>
<dbReference type="Proteomes" id="UP000189055">
    <property type="component" value="Plasmid pAC1084_1"/>
</dbReference>
<gene>
    <name evidence="1" type="ORF">A0U91_16235</name>
</gene>
<sequence>MTDVRRKTKRSSLCGPIHLAQDRGYKDSCCFCGTQTDKWNTARDVPCCPDCAEMHTADQLPSRVEWLDENTWDKLVNGEEGSENYALYRFRNGKTFSEMQKDRIDPRPYQYSPRWQAHQFYLEWLRDLSAGDQFFAHYGLNGENSAIFEISRTSTNQIIVGKKKWSRKTGLLIGNDHPIFRIQEITAQNLRQIAGQKQSETGASDSRQAVD</sequence>